<keyword evidence="1" id="KW-0472">Membrane</keyword>
<evidence type="ECO:0000313" key="2">
    <source>
        <dbReference type="EMBL" id="PYH93436.1"/>
    </source>
</evidence>
<evidence type="ECO:0000256" key="1">
    <source>
        <dbReference type="SAM" id="Phobius"/>
    </source>
</evidence>
<dbReference type="Proteomes" id="UP000247810">
    <property type="component" value="Unassembled WGS sequence"/>
</dbReference>
<protein>
    <submittedName>
        <fullName evidence="2">Uncharacterized protein</fullName>
    </submittedName>
</protein>
<dbReference type="AlphaFoldDB" id="A0A319D7J6"/>
<feature type="transmembrane region" description="Helical" evidence="1">
    <location>
        <begin position="633"/>
        <end position="656"/>
    </location>
</feature>
<keyword evidence="1" id="KW-1133">Transmembrane helix</keyword>
<name>A0A319D7J6_9EURO</name>
<gene>
    <name evidence="2" type="ORF">BO71DRAFT_420098</name>
</gene>
<reference evidence="2 3" key="1">
    <citation type="submission" date="2018-02" db="EMBL/GenBank/DDBJ databases">
        <title>The genomes of Aspergillus section Nigri reveals drivers in fungal speciation.</title>
        <authorList>
            <consortium name="DOE Joint Genome Institute"/>
            <person name="Vesth T.C."/>
            <person name="Nybo J."/>
            <person name="Theobald S."/>
            <person name="Brandl J."/>
            <person name="Frisvad J.C."/>
            <person name="Nielsen K.F."/>
            <person name="Lyhne E.K."/>
            <person name="Kogle M.E."/>
            <person name="Kuo A."/>
            <person name="Riley R."/>
            <person name="Clum A."/>
            <person name="Nolan M."/>
            <person name="Lipzen A."/>
            <person name="Salamov A."/>
            <person name="Henrissat B."/>
            <person name="Wiebenga A."/>
            <person name="De vries R.P."/>
            <person name="Grigoriev I.V."/>
            <person name="Mortensen U.H."/>
            <person name="Andersen M.R."/>
            <person name="Baker S.E."/>
        </authorList>
    </citation>
    <scope>NUCLEOTIDE SEQUENCE [LARGE SCALE GENOMIC DNA]</scope>
    <source>
        <strain evidence="2 3">CBS 707.79</strain>
    </source>
</reference>
<accession>A0A319D7J6</accession>
<feature type="transmembrane region" description="Helical" evidence="1">
    <location>
        <begin position="117"/>
        <end position="142"/>
    </location>
</feature>
<dbReference type="EMBL" id="KZ825893">
    <property type="protein sequence ID" value="PYH93436.1"/>
    <property type="molecule type" value="Genomic_DNA"/>
</dbReference>
<keyword evidence="1" id="KW-0812">Transmembrane</keyword>
<dbReference type="OrthoDB" id="5381672at2759"/>
<sequence>METTEADEQSPCTQKISRSPPESLGLLASLVTIYCFLLIFSWTVTCILAERPLDWHASTPSWGAASQITCATQTLLGEVDSDATATFSCSQRDPSKTWLNASQLSATKHWRLAARMIASVMAVLTIPFSSFIAARAAVVYAQTADSARAFSLRKMLALADRGWWNPFILMRLLFPGGWRQSGSPLLLYAFAICALGTLNWPLQQLLVSQENIFVASFLAQPTPLLEDADIMGLSQVHSLMTIGDTRASIKYASQYDSQPSIWQTPDSVCNTSMSWAYSCVTTKTKEGSVAEMYPLRGNSSFVSVPANSITTGIMEGHAFRFNTSVTSEEVSEDAFPDTCSGSGSFSTSTVANLSDLDSSYNIPDSAKGVMEFKVCATGDSQQFPWNLTRNRQDIEEAVYIQFNAVAMSFLTNGSHTSTWTQRIRANTSAGYFMLPNYQNNGQAGPLLETFNLSAAHDPENVMISQSEEMNPQDLNSEQVLGYDYPNPTIVTSPALGPLLTATMALFGPSTFFADRANSTPTLNTTSASVSECSDPVPFSYISETTTNDNTNWRYTPLGSCASPSNTPSFNDLNAWLTQLFANYDYPETDNVFTQAAFFANKANLGRASTVQGYSRILFKDEGTGVDIFRIRPWAIAFISVIIGLHILGLVALTIYAGHHPTWTESFDSLAMLRIGAHIAQRKDLGTALPLLGPVRCDETGMLDHLDGFVGEDPDALDSHDAGRLVLGGRGRWRRGRGYLVFD</sequence>
<keyword evidence="3" id="KW-1185">Reference proteome</keyword>
<proteinExistence type="predicted"/>
<organism evidence="2 3">
    <name type="scientific">Aspergillus ellipticus CBS 707.79</name>
    <dbReference type="NCBI Taxonomy" id="1448320"/>
    <lineage>
        <taxon>Eukaryota</taxon>
        <taxon>Fungi</taxon>
        <taxon>Dikarya</taxon>
        <taxon>Ascomycota</taxon>
        <taxon>Pezizomycotina</taxon>
        <taxon>Eurotiomycetes</taxon>
        <taxon>Eurotiomycetidae</taxon>
        <taxon>Eurotiales</taxon>
        <taxon>Aspergillaceae</taxon>
        <taxon>Aspergillus</taxon>
        <taxon>Aspergillus subgen. Circumdati</taxon>
    </lineage>
</organism>
<feature type="transmembrane region" description="Helical" evidence="1">
    <location>
        <begin position="26"/>
        <end position="49"/>
    </location>
</feature>
<evidence type="ECO:0000313" key="3">
    <source>
        <dbReference type="Proteomes" id="UP000247810"/>
    </source>
</evidence>
<dbReference type="VEuPathDB" id="FungiDB:BO71DRAFT_420098"/>